<keyword evidence="2" id="KW-1185">Reference proteome</keyword>
<name>A0ABT8VUR4_9FLAO</name>
<dbReference type="Proteomes" id="UP001168642">
    <property type="component" value="Unassembled WGS sequence"/>
</dbReference>
<accession>A0ABT8VUR4</accession>
<dbReference type="InterPro" id="IPR052555">
    <property type="entry name" value="dCTP_Pyrophosphatase"/>
</dbReference>
<reference evidence="1" key="1">
    <citation type="submission" date="2023-07" db="EMBL/GenBank/DDBJ databases">
        <title>Wenyingzhuangia sp. chi5 genome sequencing and assembly.</title>
        <authorList>
            <person name="Park S."/>
        </authorList>
    </citation>
    <scope>NUCLEOTIDE SEQUENCE</scope>
    <source>
        <strain evidence="1">Chi5</strain>
    </source>
</reference>
<sequence length="109" mass="12592">MSDLNETIKKLIDFRDQRDWEQFHNSKDLAAAISIEAGELLELFLWKDNEDVNIGRLKEELADVLSFSLLLANKHNLDINQIISEKIDKNNQKYPVSKSKGTAKKYTDL</sequence>
<comment type="caution">
    <text evidence="1">The sequence shown here is derived from an EMBL/GenBank/DDBJ whole genome shotgun (WGS) entry which is preliminary data.</text>
</comment>
<proteinExistence type="predicted"/>
<dbReference type="Gene3D" id="1.10.287.1080">
    <property type="entry name" value="MazG-like"/>
    <property type="match status" value="1"/>
</dbReference>
<dbReference type="PIRSF" id="PIRSF029826">
    <property type="entry name" value="UCP029826_pph"/>
    <property type="match status" value="1"/>
</dbReference>
<evidence type="ECO:0000313" key="2">
    <source>
        <dbReference type="Proteomes" id="UP001168642"/>
    </source>
</evidence>
<organism evidence="1 2">
    <name type="scientific">Wenyingzhuangia gilva</name>
    <dbReference type="NCBI Taxonomy" id="3057677"/>
    <lineage>
        <taxon>Bacteria</taxon>
        <taxon>Pseudomonadati</taxon>
        <taxon>Bacteroidota</taxon>
        <taxon>Flavobacteriia</taxon>
        <taxon>Flavobacteriales</taxon>
        <taxon>Flavobacteriaceae</taxon>
        <taxon>Wenyingzhuangia</taxon>
    </lineage>
</organism>
<dbReference type="InterPro" id="IPR025984">
    <property type="entry name" value="DCTPP"/>
</dbReference>
<evidence type="ECO:0000313" key="1">
    <source>
        <dbReference type="EMBL" id="MDO3695719.1"/>
    </source>
</evidence>
<protein>
    <submittedName>
        <fullName evidence="1">Nucleotide pyrophosphohydrolase</fullName>
    </submittedName>
</protein>
<dbReference type="RefSeq" id="WP_302885006.1">
    <property type="nucleotide sequence ID" value="NZ_JAUMIT010000007.1"/>
</dbReference>
<dbReference type="CDD" id="cd11537">
    <property type="entry name" value="NTP-PPase_RS21-C6_like"/>
    <property type="match status" value="1"/>
</dbReference>
<dbReference type="EMBL" id="JAUMIT010000007">
    <property type="protein sequence ID" value="MDO3695719.1"/>
    <property type="molecule type" value="Genomic_DNA"/>
</dbReference>
<gene>
    <name evidence="1" type="ORF">QVZ41_12790</name>
</gene>
<dbReference type="SUPFAM" id="SSF101386">
    <property type="entry name" value="all-alpha NTP pyrophosphatases"/>
    <property type="match status" value="1"/>
</dbReference>
<dbReference type="Pfam" id="PF12643">
    <property type="entry name" value="MazG-like"/>
    <property type="match status" value="1"/>
</dbReference>
<dbReference type="PANTHER" id="PTHR46523:SF1">
    <property type="entry name" value="DCTP PYROPHOSPHATASE 1"/>
    <property type="match status" value="1"/>
</dbReference>
<dbReference type="PANTHER" id="PTHR46523">
    <property type="entry name" value="DCTP PYROPHOSPHATASE 1"/>
    <property type="match status" value="1"/>
</dbReference>